<dbReference type="OrthoDB" id="6598911at2759"/>
<sequence length="437" mass="50894">MTTGENKVLFMSSYFGITENRKNSHPIAIFNNYNFWWKRQNKTRYASINFKDDSVIKVSGKYLHDKLTDVEIKLLTAKQELKVSDSTELSKSTAFHYKEMESKLIMLDIPARVIAAKMPSFKQMSSGLQKIRQKLIPTIPSDFSKLDISGDYALTTNKKEFLRYDNKSNSNRIIIFVDDQSLEILCHSDQLFMDGTFKSAPKQPMQLFTIHALVKFGSNSSTYPCVLCQFVHYSYEYWFDERDLSLYLSEELDTEDGNIDGDESFRLEEFVETVDSNDQSASVVSNQSENMEQNTFINLETVNFQDYQFSNQNVLHISNDNLQLEQNVIKRRVPLASIITSDPNFYDGLDSDSFNYSQATVNFSPLRRMREAKRQETDIDEEVRHELAKNGIDGSRTRISKNDRKEARTRLEKRINVEEEKNKHETFLKTYRDNPNY</sequence>
<dbReference type="EMBL" id="CAJNOC010002295">
    <property type="protein sequence ID" value="CAF0924498.1"/>
    <property type="molecule type" value="Genomic_DNA"/>
</dbReference>
<proteinExistence type="predicted"/>
<gene>
    <name evidence="1" type="ORF">OXX778_LOCUS12564</name>
</gene>
<evidence type="ECO:0000313" key="2">
    <source>
        <dbReference type="Proteomes" id="UP000663879"/>
    </source>
</evidence>
<organism evidence="1 2">
    <name type="scientific">Brachionus calyciflorus</name>
    <dbReference type="NCBI Taxonomy" id="104777"/>
    <lineage>
        <taxon>Eukaryota</taxon>
        <taxon>Metazoa</taxon>
        <taxon>Spiralia</taxon>
        <taxon>Gnathifera</taxon>
        <taxon>Rotifera</taxon>
        <taxon>Eurotatoria</taxon>
        <taxon>Monogononta</taxon>
        <taxon>Pseudotrocha</taxon>
        <taxon>Ploima</taxon>
        <taxon>Brachionidae</taxon>
        <taxon>Brachionus</taxon>
    </lineage>
</organism>
<protein>
    <submittedName>
        <fullName evidence="1">Uncharacterized protein</fullName>
    </submittedName>
</protein>
<dbReference type="AlphaFoldDB" id="A0A814B8H5"/>
<comment type="caution">
    <text evidence="1">The sequence shown here is derived from an EMBL/GenBank/DDBJ whole genome shotgun (WGS) entry which is preliminary data.</text>
</comment>
<dbReference type="Proteomes" id="UP000663879">
    <property type="component" value="Unassembled WGS sequence"/>
</dbReference>
<keyword evidence="2" id="KW-1185">Reference proteome</keyword>
<name>A0A814B8H5_9BILA</name>
<reference evidence="1" key="1">
    <citation type="submission" date="2021-02" db="EMBL/GenBank/DDBJ databases">
        <authorList>
            <person name="Nowell W R."/>
        </authorList>
    </citation>
    <scope>NUCLEOTIDE SEQUENCE</scope>
    <source>
        <strain evidence="1">Ploen Becks lab</strain>
    </source>
</reference>
<accession>A0A814B8H5</accession>
<evidence type="ECO:0000313" key="1">
    <source>
        <dbReference type="EMBL" id="CAF0924498.1"/>
    </source>
</evidence>